<proteinExistence type="predicted"/>
<gene>
    <name evidence="2" type="ORF">CPT_MyoSmar_005</name>
</gene>
<keyword evidence="3" id="KW-1185">Reference proteome</keyword>
<evidence type="ECO:0000313" key="3">
    <source>
        <dbReference type="Proteomes" id="UP000322680"/>
    </source>
</evidence>
<dbReference type="EMBL" id="MN062189">
    <property type="protein sequence ID" value="QEG09454.1"/>
    <property type="molecule type" value="Genomic_DNA"/>
</dbReference>
<reference evidence="3" key="1">
    <citation type="submission" date="2019-06" db="EMBL/GenBank/DDBJ databases">
        <title>Complete Genome Sequence of Serratia marcescens Myophage MyoSmar.</title>
        <authorList>
            <person name="Cooper S."/>
            <person name="Nguyen Q."/>
            <person name="Newkirk H."/>
            <person name="Liu M."/>
            <person name="Cahill J."/>
            <person name="Ramsey J."/>
        </authorList>
    </citation>
    <scope>NUCLEOTIDE SEQUENCE [LARGE SCALE GENOMIC DNA]</scope>
</reference>
<feature type="compositionally biased region" description="Polar residues" evidence="1">
    <location>
        <begin position="33"/>
        <end position="48"/>
    </location>
</feature>
<name>A0A5B9N614_9CAUD</name>
<sequence length="57" mass="6919">MRDQRSASHAHRKNKHALYTPKKISMLCRRGYSHQQQPQRIRITPTTNKSRRQLHQR</sequence>
<organism evidence="2 3">
    <name type="scientific">Serratia phage MyoSmar</name>
    <dbReference type="NCBI Taxonomy" id="2596673"/>
    <lineage>
        <taxon>Viruses</taxon>
        <taxon>Duplodnaviria</taxon>
        <taxon>Heunggongvirae</taxon>
        <taxon>Uroviricota</taxon>
        <taxon>Caudoviricetes</taxon>
        <taxon>Lindbergviridae</taxon>
        <taxon>Myosmarvirus</taxon>
        <taxon>Myosmarvirus myosmar</taxon>
    </lineage>
</organism>
<protein>
    <submittedName>
        <fullName evidence="2">Uncharacterized protein</fullName>
    </submittedName>
</protein>
<evidence type="ECO:0000256" key="1">
    <source>
        <dbReference type="SAM" id="MobiDB-lite"/>
    </source>
</evidence>
<feature type="region of interest" description="Disordered" evidence="1">
    <location>
        <begin position="1"/>
        <end position="57"/>
    </location>
</feature>
<dbReference type="Proteomes" id="UP000322680">
    <property type="component" value="Segment"/>
</dbReference>
<accession>A0A5B9N614</accession>
<evidence type="ECO:0000313" key="2">
    <source>
        <dbReference type="EMBL" id="QEG09454.1"/>
    </source>
</evidence>